<accession>A0ABP7DEF1</accession>
<gene>
    <name evidence="8" type="ORF">GCM10022377_16250</name>
</gene>
<sequence length="605" mass="63605">MSGAGTGHDPAVDPSRSQTDGAAAVWDAPEDAPRSDDQALLDALAGDLRAAGYDHDGVTELLGEAAHAALLREQPVPARLVLDGVYADHRGTATGTGTGTGATAEAGSGRADSGRLARAVVVDLFLLGADIPEELLDAAFPALGHAGLAGLRLAGPAPDDPSPHAPVTGGPAAQPRSRRWRASADLRPHASDTGAELWVASDLGSHQRPGVLRTDHVLGIGQASLTLAQTTIRRPAARALDLGTGCGIQTFHLLGHVGHVVATDVSARALAFARFNLLLNHAALGIDPADLGARVDLRRGSLLEPVAGESFDLVVTNPPFVITPRRPAERAEDRFTYRDGGLPGDSLVARLVSDLPGILTPGGTAQLLLNWEITSADDTPFDRPRAWLGSGAAGEHAAEAWLIQRDTESPLEYAEVWLRDAAEARDPERYRASYAAYLDDFASRDVESIGFGMLWLRRPDDPARRPVGHRFEEIGHPIEQPIGPHLDRAVAAADGLEADLVAGAFERQHLVVAEDVTEERHQRPGAEHPGVILLRQGAGLRRTSLLSTAEAGFVSACDGELAVGQIIGAIGALLGDDDPDLAETLAAGVHRLVRDGFLNKLGATR</sequence>
<dbReference type="InterPro" id="IPR029063">
    <property type="entry name" value="SAM-dependent_MTases_sf"/>
</dbReference>
<evidence type="ECO:0000256" key="1">
    <source>
        <dbReference type="ARBA" id="ARBA00006149"/>
    </source>
</evidence>
<evidence type="ECO:0000256" key="3">
    <source>
        <dbReference type="ARBA" id="ARBA00022679"/>
    </source>
</evidence>
<keyword evidence="2 8" id="KW-0489">Methyltransferase</keyword>
<dbReference type="InterPro" id="IPR002052">
    <property type="entry name" value="DNA_methylase_N6_adenine_CS"/>
</dbReference>
<dbReference type="EMBL" id="BAABCJ010000002">
    <property type="protein sequence ID" value="GAA3703367.1"/>
    <property type="molecule type" value="Genomic_DNA"/>
</dbReference>
<feature type="region of interest" description="Disordered" evidence="5">
    <location>
        <begin position="154"/>
        <end position="183"/>
    </location>
</feature>
<proteinExistence type="inferred from homology"/>
<comment type="caution">
    <text evidence="8">The sequence shown here is derived from an EMBL/GenBank/DDBJ whole genome shotgun (WGS) entry which is preliminary data.</text>
</comment>
<evidence type="ECO:0000256" key="2">
    <source>
        <dbReference type="ARBA" id="ARBA00022603"/>
    </source>
</evidence>
<keyword evidence="9" id="KW-1185">Reference proteome</keyword>
<dbReference type="PANTHER" id="PTHR45875:SF1">
    <property type="entry name" value="METHYLTRANSFERASE N6AMT1"/>
    <property type="match status" value="1"/>
</dbReference>
<name>A0ABP7DEF1_9MICC</name>
<dbReference type="InterPro" id="IPR055487">
    <property type="entry name" value="DUF7059"/>
</dbReference>
<dbReference type="SUPFAM" id="SSF53335">
    <property type="entry name" value="S-adenosyl-L-methionine-dependent methyltransferases"/>
    <property type="match status" value="1"/>
</dbReference>
<dbReference type="Pfam" id="PF23186">
    <property type="entry name" value="DUF7059"/>
    <property type="match status" value="1"/>
</dbReference>
<dbReference type="InterPro" id="IPR052190">
    <property type="entry name" value="Euk-Arch_PrmC-MTase"/>
</dbReference>
<comment type="similarity">
    <text evidence="1">Belongs to the eukaryotic/archaeal PrmC-related family.</text>
</comment>
<feature type="region of interest" description="Disordered" evidence="5">
    <location>
        <begin position="1"/>
        <end position="35"/>
    </location>
</feature>
<dbReference type="Proteomes" id="UP001501536">
    <property type="component" value="Unassembled WGS sequence"/>
</dbReference>
<evidence type="ECO:0000256" key="5">
    <source>
        <dbReference type="SAM" id="MobiDB-lite"/>
    </source>
</evidence>
<dbReference type="GO" id="GO:0008168">
    <property type="term" value="F:methyltransferase activity"/>
    <property type="evidence" value="ECO:0007669"/>
    <property type="project" value="UniProtKB-KW"/>
</dbReference>
<dbReference type="CDD" id="cd02440">
    <property type="entry name" value="AdoMet_MTases"/>
    <property type="match status" value="1"/>
</dbReference>
<evidence type="ECO:0000259" key="7">
    <source>
        <dbReference type="Pfam" id="PF23186"/>
    </source>
</evidence>
<dbReference type="GO" id="GO:0032259">
    <property type="term" value="P:methylation"/>
    <property type="evidence" value="ECO:0007669"/>
    <property type="project" value="UniProtKB-KW"/>
</dbReference>
<evidence type="ECO:0000313" key="9">
    <source>
        <dbReference type="Proteomes" id="UP001501536"/>
    </source>
</evidence>
<protein>
    <submittedName>
        <fullName evidence="8">Methyltransferase</fullName>
    </submittedName>
</protein>
<feature type="domain" description="DUF7059" evidence="7">
    <location>
        <begin position="50"/>
        <end position="159"/>
    </location>
</feature>
<reference evidence="9" key="1">
    <citation type="journal article" date="2019" name="Int. J. Syst. Evol. Microbiol.">
        <title>The Global Catalogue of Microorganisms (GCM) 10K type strain sequencing project: providing services to taxonomists for standard genome sequencing and annotation.</title>
        <authorList>
            <consortium name="The Broad Institute Genomics Platform"/>
            <consortium name="The Broad Institute Genome Sequencing Center for Infectious Disease"/>
            <person name="Wu L."/>
            <person name="Ma J."/>
        </authorList>
    </citation>
    <scope>NUCLEOTIDE SEQUENCE [LARGE SCALE GENOMIC DNA]</scope>
    <source>
        <strain evidence="9">JCM 16961</strain>
    </source>
</reference>
<dbReference type="PROSITE" id="PS00092">
    <property type="entry name" value="N6_MTASE"/>
    <property type="match status" value="1"/>
</dbReference>
<feature type="domain" description="Methyltransferase small" evidence="6">
    <location>
        <begin position="221"/>
        <end position="321"/>
    </location>
</feature>
<dbReference type="Gene3D" id="3.40.50.150">
    <property type="entry name" value="Vaccinia Virus protein VP39"/>
    <property type="match status" value="1"/>
</dbReference>
<evidence type="ECO:0000259" key="6">
    <source>
        <dbReference type="Pfam" id="PF05175"/>
    </source>
</evidence>
<dbReference type="Pfam" id="PF05175">
    <property type="entry name" value="MTS"/>
    <property type="match status" value="1"/>
</dbReference>
<organism evidence="8 9">
    <name type="scientific">Zhihengliuella alba</name>
    <dbReference type="NCBI Taxonomy" id="547018"/>
    <lineage>
        <taxon>Bacteria</taxon>
        <taxon>Bacillati</taxon>
        <taxon>Actinomycetota</taxon>
        <taxon>Actinomycetes</taxon>
        <taxon>Micrococcales</taxon>
        <taxon>Micrococcaceae</taxon>
        <taxon>Zhihengliuella</taxon>
    </lineage>
</organism>
<dbReference type="InterPro" id="IPR007848">
    <property type="entry name" value="Small_mtfrase_dom"/>
</dbReference>
<dbReference type="PANTHER" id="PTHR45875">
    <property type="entry name" value="METHYLTRANSFERASE N6AMT1"/>
    <property type="match status" value="1"/>
</dbReference>
<keyword evidence="3" id="KW-0808">Transferase</keyword>
<evidence type="ECO:0000256" key="4">
    <source>
        <dbReference type="ARBA" id="ARBA00022691"/>
    </source>
</evidence>
<keyword evidence="4" id="KW-0949">S-adenosyl-L-methionine</keyword>
<evidence type="ECO:0000313" key="8">
    <source>
        <dbReference type="EMBL" id="GAA3703367.1"/>
    </source>
</evidence>